<reference evidence="2 3" key="1">
    <citation type="submission" date="2013-03" db="EMBL/GenBank/DDBJ databases">
        <title>The Genome Sequence of Enterococcus durans ATCC_6056 (Illumina only assembly).</title>
        <authorList>
            <consortium name="The Broad Institute Genomics Platform"/>
            <consortium name="The Broad Institute Genome Sequencing Center for Infectious Disease"/>
            <person name="Earl A."/>
            <person name="Russ C."/>
            <person name="Gilmore M."/>
            <person name="Surin D."/>
            <person name="Walker B."/>
            <person name="Young S."/>
            <person name="Zeng Q."/>
            <person name="Gargeya S."/>
            <person name="Fitzgerald M."/>
            <person name="Haas B."/>
            <person name="Abouelleil A."/>
            <person name="Allen A.W."/>
            <person name="Alvarado L."/>
            <person name="Arachchi H.M."/>
            <person name="Berlin A.M."/>
            <person name="Chapman S.B."/>
            <person name="Gainer-Dewar J."/>
            <person name="Goldberg J."/>
            <person name="Griggs A."/>
            <person name="Gujja S."/>
            <person name="Hansen M."/>
            <person name="Howarth C."/>
            <person name="Imamovic A."/>
            <person name="Ireland A."/>
            <person name="Larimer J."/>
            <person name="McCowan C."/>
            <person name="Murphy C."/>
            <person name="Pearson M."/>
            <person name="Poon T.W."/>
            <person name="Priest M."/>
            <person name="Roberts A."/>
            <person name="Saif S."/>
            <person name="Shea T."/>
            <person name="Sisk P."/>
            <person name="Sykes S."/>
            <person name="Wortman J."/>
            <person name="Nusbaum C."/>
            <person name="Birren B."/>
        </authorList>
    </citation>
    <scope>NUCLEOTIDE SEQUENCE [LARGE SCALE GENOMIC DNA]</scope>
    <source>
        <strain evidence="2 3">ATCC 6056</strain>
    </source>
</reference>
<gene>
    <name evidence="2" type="ORF">OMS_00842</name>
</gene>
<keyword evidence="3" id="KW-1185">Reference proteome</keyword>
<evidence type="ECO:0000256" key="1">
    <source>
        <dbReference type="SAM" id="Phobius"/>
    </source>
</evidence>
<dbReference type="Proteomes" id="UP000014210">
    <property type="component" value="Unassembled WGS sequence"/>
</dbReference>
<protein>
    <submittedName>
        <fullName evidence="2">Uncharacterized protein</fullName>
    </submittedName>
</protein>
<evidence type="ECO:0000313" key="3">
    <source>
        <dbReference type="Proteomes" id="UP000014210"/>
    </source>
</evidence>
<comment type="caution">
    <text evidence="2">The sequence shown here is derived from an EMBL/GenBank/DDBJ whole genome shotgun (WGS) entry which is preliminary data.</text>
</comment>
<evidence type="ECO:0000313" key="2">
    <source>
        <dbReference type="EMBL" id="EOT34732.1"/>
    </source>
</evidence>
<accession>A0ABP2V237</accession>
<name>A0ABP2V237_9ENTE</name>
<sequence length="42" mass="4997">MYKGCEKAVLHQAIRMNREKQLLMFFICLGLLLKMQAFEHRG</sequence>
<keyword evidence="1" id="KW-1133">Transmembrane helix</keyword>
<keyword evidence="1" id="KW-0812">Transmembrane</keyword>
<feature type="transmembrane region" description="Helical" evidence="1">
    <location>
        <begin position="21"/>
        <end position="38"/>
    </location>
</feature>
<organism evidence="2 3">
    <name type="scientific">Enterococcus durans ATCC 6056</name>
    <dbReference type="NCBI Taxonomy" id="1140001"/>
    <lineage>
        <taxon>Bacteria</taxon>
        <taxon>Bacillati</taxon>
        <taxon>Bacillota</taxon>
        <taxon>Bacilli</taxon>
        <taxon>Lactobacillales</taxon>
        <taxon>Enterococcaceae</taxon>
        <taxon>Enterococcus</taxon>
    </lineage>
</organism>
<dbReference type="EMBL" id="AHYU01000019">
    <property type="protein sequence ID" value="EOT34732.1"/>
    <property type="molecule type" value="Genomic_DNA"/>
</dbReference>
<proteinExistence type="predicted"/>
<keyword evidence="1" id="KW-0472">Membrane</keyword>